<dbReference type="PROSITE" id="PS51257">
    <property type="entry name" value="PROKAR_LIPOPROTEIN"/>
    <property type="match status" value="1"/>
</dbReference>
<reference evidence="4 5" key="1">
    <citation type="submission" date="2018-09" db="EMBL/GenBank/DDBJ databases">
        <title>Optimization and identification of Corynebacterium falsenii FN1-14 from fish paste.</title>
        <authorList>
            <person name="Daroonpunt R."/>
            <person name="Tanasupawat S."/>
        </authorList>
    </citation>
    <scope>NUCLEOTIDE SEQUENCE [LARGE SCALE GENOMIC DNA]</scope>
    <source>
        <strain evidence="4 5">FN1-14</strain>
    </source>
</reference>
<dbReference type="SMART" id="SM00554">
    <property type="entry name" value="FAS1"/>
    <property type="match status" value="1"/>
</dbReference>
<dbReference type="SUPFAM" id="SSF82153">
    <property type="entry name" value="FAS1 domain"/>
    <property type="match status" value="1"/>
</dbReference>
<dbReference type="PANTHER" id="PTHR10900:SF77">
    <property type="entry name" value="FI19380P1"/>
    <property type="match status" value="1"/>
</dbReference>
<evidence type="ECO:0000313" key="5">
    <source>
        <dbReference type="Proteomes" id="UP000285278"/>
    </source>
</evidence>
<feature type="domain" description="FAS1" evidence="3">
    <location>
        <begin position="95"/>
        <end position="227"/>
    </location>
</feature>
<dbReference type="GO" id="GO:0031012">
    <property type="term" value="C:extracellular matrix"/>
    <property type="evidence" value="ECO:0007669"/>
    <property type="project" value="TreeGrafter"/>
</dbReference>
<protein>
    <submittedName>
        <fullName evidence="4">Fasciclin domain-containing protein</fullName>
    </submittedName>
</protein>
<dbReference type="Proteomes" id="UP000285278">
    <property type="component" value="Unassembled WGS sequence"/>
</dbReference>
<dbReference type="GO" id="GO:0005615">
    <property type="term" value="C:extracellular space"/>
    <property type="evidence" value="ECO:0007669"/>
    <property type="project" value="TreeGrafter"/>
</dbReference>
<dbReference type="EMBL" id="QXJK01000005">
    <property type="protein sequence ID" value="RIX34840.1"/>
    <property type="molecule type" value="Genomic_DNA"/>
</dbReference>
<evidence type="ECO:0000313" key="4">
    <source>
        <dbReference type="EMBL" id="RIX34840.1"/>
    </source>
</evidence>
<dbReference type="GO" id="GO:0007155">
    <property type="term" value="P:cell adhesion"/>
    <property type="evidence" value="ECO:0007669"/>
    <property type="project" value="TreeGrafter"/>
</dbReference>
<proteinExistence type="predicted"/>
<dbReference type="GO" id="GO:0050839">
    <property type="term" value="F:cell adhesion molecule binding"/>
    <property type="evidence" value="ECO:0007669"/>
    <property type="project" value="TreeGrafter"/>
</dbReference>
<gene>
    <name evidence="4" type="ORF">D3M95_05895</name>
</gene>
<dbReference type="GO" id="GO:0030198">
    <property type="term" value="P:extracellular matrix organization"/>
    <property type="evidence" value="ECO:0007669"/>
    <property type="project" value="TreeGrafter"/>
</dbReference>
<dbReference type="PROSITE" id="PS50213">
    <property type="entry name" value="FAS1"/>
    <property type="match status" value="1"/>
</dbReference>
<keyword evidence="1 2" id="KW-0732">Signal</keyword>
<evidence type="ECO:0000256" key="1">
    <source>
        <dbReference type="ARBA" id="ARBA00022729"/>
    </source>
</evidence>
<dbReference type="RefSeq" id="WP_025403000.1">
    <property type="nucleotide sequence ID" value="NZ_CBCRUA010000029.1"/>
</dbReference>
<comment type="caution">
    <text evidence="4">The sequence shown here is derived from an EMBL/GenBank/DDBJ whole genome shotgun (WGS) entry which is preliminary data.</text>
</comment>
<dbReference type="OrthoDB" id="9800666at2"/>
<feature type="chain" id="PRO_5038425172" evidence="2">
    <location>
        <begin position="25"/>
        <end position="230"/>
    </location>
</feature>
<feature type="signal peptide" evidence="2">
    <location>
        <begin position="1"/>
        <end position="24"/>
    </location>
</feature>
<dbReference type="PANTHER" id="PTHR10900">
    <property type="entry name" value="PERIOSTIN-RELATED"/>
    <property type="match status" value="1"/>
</dbReference>
<keyword evidence="5" id="KW-1185">Reference proteome</keyword>
<organism evidence="4 5">
    <name type="scientific">Corynebacterium falsenii</name>
    <dbReference type="NCBI Taxonomy" id="108486"/>
    <lineage>
        <taxon>Bacteria</taxon>
        <taxon>Bacillati</taxon>
        <taxon>Actinomycetota</taxon>
        <taxon>Actinomycetes</taxon>
        <taxon>Mycobacteriales</taxon>
        <taxon>Corynebacteriaceae</taxon>
        <taxon>Corynebacterium</taxon>
    </lineage>
</organism>
<dbReference type="FunFam" id="2.30.180.10:FF:000019">
    <property type="entry name" value="Cell surface lipoprotein"/>
    <property type="match status" value="1"/>
</dbReference>
<evidence type="ECO:0000259" key="3">
    <source>
        <dbReference type="PROSITE" id="PS50213"/>
    </source>
</evidence>
<dbReference type="Pfam" id="PF02469">
    <property type="entry name" value="Fasciclin"/>
    <property type="match status" value="1"/>
</dbReference>
<sequence>MTTRGITLKTAALAGIATLSLGLAACSDDNSADVSSATSAAGSAASEATSAAASGASEATDAMSNDKGEDLVGPGCAAYADAHPDGPASVAELKNQNIVEAVGNVPELSTLAQALSGKLNPEVDLVPVLKDGEWTVFAPTDDAFSKLDAATVDKLKQDPELLKSILTYHVVKGQAAPADAIGTHTTVNGKDVTVKESGSHIMVNDSKVACGGIKTKNATVYLIDTVLMPN</sequence>
<accession>A0A418Q6W8</accession>
<dbReference type="STRING" id="1451189.CFAL_07110"/>
<name>A0A418Q6W8_9CORY</name>
<dbReference type="AlphaFoldDB" id="A0A418Q6W8"/>
<dbReference type="InterPro" id="IPR000782">
    <property type="entry name" value="FAS1_domain"/>
</dbReference>
<evidence type="ECO:0000256" key="2">
    <source>
        <dbReference type="SAM" id="SignalP"/>
    </source>
</evidence>
<dbReference type="InterPro" id="IPR050904">
    <property type="entry name" value="Adhesion/Biosynth-related"/>
</dbReference>
<dbReference type="InterPro" id="IPR036378">
    <property type="entry name" value="FAS1_dom_sf"/>
</dbReference>
<dbReference type="Gene3D" id="2.30.180.10">
    <property type="entry name" value="FAS1 domain"/>
    <property type="match status" value="1"/>
</dbReference>